<dbReference type="PANTHER" id="PTHR19211">
    <property type="entry name" value="ATP-BINDING TRANSPORT PROTEIN-RELATED"/>
    <property type="match status" value="1"/>
</dbReference>
<dbReference type="AlphaFoldDB" id="A0A846TWH2"/>
<organism evidence="6 7">
    <name type="scientific">Kocuria subflava</name>
    <dbReference type="NCBI Taxonomy" id="1736139"/>
    <lineage>
        <taxon>Bacteria</taxon>
        <taxon>Bacillati</taxon>
        <taxon>Actinomycetota</taxon>
        <taxon>Actinomycetes</taxon>
        <taxon>Micrococcales</taxon>
        <taxon>Micrococcaceae</taxon>
        <taxon>Kocuria</taxon>
    </lineage>
</organism>
<feature type="coiled-coil region" evidence="4">
    <location>
        <begin position="289"/>
        <end position="359"/>
    </location>
</feature>
<keyword evidence="4" id="KW-0175">Coiled coil</keyword>
<keyword evidence="1" id="KW-0677">Repeat</keyword>
<evidence type="ECO:0000313" key="7">
    <source>
        <dbReference type="Proteomes" id="UP000521379"/>
    </source>
</evidence>
<evidence type="ECO:0000256" key="4">
    <source>
        <dbReference type="SAM" id="Coils"/>
    </source>
</evidence>
<dbReference type="InterPro" id="IPR050611">
    <property type="entry name" value="ABCF"/>
</dbReference>
<dbReference type="EMBL" id="JAAVUN010000010">
    <property type="protein sequence ID" value="NKE09577.1"/>
    <property type="molecule type" value="Genomic_DNA"/>
</dbReference>
<evidence type="ECO:0000256" key="1">
    <source>
        <dbReference type="ARBA" id="ARBA00022737"/>
    </source>
</evidence>
<dbReference type="GO" id="GO:0016887">
    <property type="term" value="F:ATP hydrolysis activity"/>
    <property type="evidence" value="ECO:0007669"/>
    <property type="project" value="InterPro"/>
</dbReference>
<dbReference type="PANTHER" id="PTHR19211:SF14">
    <property type="entry name" value="ATP-BINDING CASSETTE SUB-FAMILY F MEMBER 1"/>
    <property type="match status" value="1"/>
</dbReference>
<evidence type="ECO:0000256" key="2">
    <source>
        <dbReference type="ARBA" id="ARBA00022741"/>
    </source>
</evidence>
<dbReference type="FunFam" id="3.40.50.300:FF:000011">
    <property type="entry name" value="Putative ABC transporter ATP-binding component"/>
    <property type="match status" value="1"/>
</dbReference>
<keyword evidence="7" id="KW-1185">Reference proteome</keyword>
<sequence>MPHVLGSSSFTAAGSHLRVEGLSFSYPDRRVLTDVSFVVPAGARVGLIGENGSGKSTLLKAIAGVLEPASGTVTVNAPDADAPVFGLLHQEHPFSATETIDNAIETAVAPSRCAAEEVSRLGVALADRPDDPVTADDYARALETAERLGAWEIDARISGMMAGLGIGDIDRRRLVGALSGGQRARLALVWLLLNAPDVLLLDEPTNHLDDAATAYLVSVLTAWRGPLLIASHDRAFLDETVTSLLDLDPSPLPHAVAGPLVHDGTGTGIGLTRFTGSYSDYLTARAEARQRWERQYRDEQAELSRLRKAVKDQQTVGHSDWRPRTEVRTAQKFYADRNAQVVSRRVNDARARLTDLEDRQIRKPPRELEFRGLTVAGAPRAIGALEPVLTTVNVTLKNRLPATSFSISRGEKWLITGPNGSGKSTLLGLLAGTLEPSSGQVTRAPVDRVGLLAQETALPDPYDRGPARTALDAYTDLVGMERAARVPLGTFGLVAGRDHNRCVQELSVGQQRRLTLAVLLADPPEILLLDEPTNHFSLSLVTALEYALAQYPGTVVVASHDRWLRKRWKGQRLTLPETG</sequence>
<dbReference type="PROSITE" id="PS50893">
    <property type="entry name" value="ABC_TRANSPORTER_2"/>
    <property type="match status" value="2"/>
</dbReference>
<dbReference type="PROSITE" id="PS00211">
    <property type="entry name" value="ABC_TRANSPORTER_1"/>
    <property type="match status" value="1"/>
</dbReference>
<dbReference type="CDD" id="cd03221">
    <property type="entry name" value="ABCF_EF-3"/>
    <property type="match status" value="1"/>
</dbReference>
<dbReference type="SMART" id="SM00382">
    <property type="entry name" value="AAA"/>
    <property type="match status" value="2"/>
</dbReference>
<dbReference type="Gene3D" id="3.40.50.300">
    <property type="entry name" value="P-loop containing nucleotide triphosphate hydrolases"/>
    <property type="match status" value="2"/>
</dbReference>
<reference evidence="6 7" key="1">
    <citation type="submission" date="2020-02" db="EMBL/GenBank/DDBJ databases">
        <authorList>
            <person name="Sun Q."/>
        </authorList>
    </citation>
    <scope>NUCLEOTIDE SEQUENCE [LARGE SCALE GENOMIC DNA]</scope>
    <source>
        <strain evidence="6 7">YIM 13062</strain>
    </source>
</reference>
<feature type="domain" description="ABC transporter" evidence="5">
    <location>
        <begin position="17"/>
        <end position="274"/>
    </location>
</feature>
<proteinExistence type="predicted"/>
<gene>
    <name evidence="6" type="ORF">GTW58_06405</name>
</gene>
<dbReference type="GO" id="GO:0005524">
    <property type="term" value="F:ATP binding"/>
    <property type="evidence" value="ECO:0007669"/>
    <property type="project" value="UniProtKB-KW"/>
</dbReference>
<comment type="caution">
    <text evidence="6">The sequence shown here is derived from an EMBL/GenBank/DDBJ whole genome shotgun (WGS) entry which is preliminary data.</text>
</comment>
<name>A0A846TWH2_9MICC</name>
<evidence type="ECO:0000313" key="6">
    <source>
        <dbReference type="EMBL" id="NKE09577.1"/>
    </source>
</evidence>
<dbReference type="InterPro" id="IPR003439">
    <property type="entry name" value="ABC_transporter-like_ATP-bd"/>
</dbReference>
<keyword evidence="3 6" id="KW-0067">ATP-binding</keyword>
<dbReference type="Proteomes" id="UP000521379">
    <property type="component" value="Unassembled WGS sequence"/>
</dbReference>
<accession>A0A846TWH2</accession>
<evidence type="ECO:0000259" key="5">
    <source>
        <dbReference type="PROSITE" id="PS50893"/>
    </source>
</evidence>
<dbReference type="InterPro" id="IPR027417">
    <property type="entry name" value="P-loop_NTPase"/>
</dbReference>
<protein>
    <submittedName>
        <fullName evidence="6">ABC-F family ATP-binding cassette domain-containing protein</fullName>
    </submittedName>
</protein>
<evidence type="ECO:0000256" key="3">
    <source>
        <dbReference type="ARBA" id="ARBA00022840"/>
    </source>
</evidence>
<dbReference type="SUPFAM" id="SSF52540">
    <property type="entry name" value="P-loop containing nucleoside triphosphate hydrolases"/>
    <property type="match status" value="2"/>
</dbReference>
<keyword evidence="2" id="KW-0547">Nucleotide-binding</keyword>
<dbReference type="InterPro" id="IPR017871">
    <property type="entry name" value="ABC_transporter-like_CS"/>
</dbReference>
<dbReference type="Pfam" id="PF00005">
    <property type="entry name" value="ABC_tran"/>
    <property type="match status" value="2"/>
</dbReference>
<feature type="domain" description="ABC transporter" evidence="5">
    <location>
        <begin position="383"/>
        <end position="577"/>
    </location>
</feature>
<dbReference type="InterPro" id="IPR003593">
    <property type="entry name" value="AAA+_ATPase"/>
</dbReference>